<dbReference type="PROSITE" id="PS51336">
    <property type="entry name" value="DM10"/>
    <property type="match status" value="3"/>
</dbReference>
<dbReference type="AlphaFoldDB" id="A0AAW2YWW8"/>
<accession>A0AAW2YWW8</accession>
<keyword evidence="5" id="KW-0282">Flagellum</keyword>
<dbReference type="Proteomes" id="UP001431209">
    <property type="component" value="Unassembled WGS sequence"/>
</dbReference>
<dbReference type="InterPro" id="IPR040193">
    <property type="entry name" value="EFHC1/EFHC2/EFHB"/>
</dbReference>
<feature type="domain" description="DM10" evidence="11">
    <location>
        <begin position="438"/>
        <end position="537"/>
    </location>
</feature>
<evidence type="ECO:0000259" key="11">
    <source>
        <dbReference type="PROSITE" id="PS51336"/>
    </source>
</evidence>
<dbReference type="InterPro" id="IPR006602">
    <property type="entry name" value="DM10_dom"/>
</dbReference>
<dbReference type="CDD" id="cd00051">
    <property type="entry name" value="EFh"/>
    <property type="match status" value="1"/>
</dbReference>
<comment type="subcellular location">
    <subcellularLocation>
        <location evidence="1">Cytoplasm</location>
        <location evidence="1">Cytoskeleton</location>
        <location evidence="1">Flagellum axoneme</location>
    </subcellularLocation>
</comment>
<keyword evidence="7" id="KW-0206">Cytoskeleton</keyword>
<dbReference type="SMART" id="SM00054">
    <property type="entry name" value="EFh"/>
    <property type="match status" value="2"/>
</dbReference>
<feature type="domain" description="EF-hand" evidence="10">
    <location>
        <begin position="594"/>
        <end position="629"/>
    </location>
</feature>
<feature type="domain" description="DM10" evidence="11">
    <location>
        <begin position="92"/>
        <end position="198"/>
    </location>
</feature>
<dbReference type="PANTHER" id="PTHR12086">
    <property type="entry name" value="EF-HAND DOMAIN C-TERMINAL CONTAINING PROTEIN"/>
    <property type="match status" value="1"/>
</dbReference>
<evidence type="ECO:0000256" key="8">
    <source>
        <dbReference type="ARBA" id="ARBA00023273"/>
    </source>
</evidence>
<dbReference type="FunFam" id="2.30.29.170:FF:000004">
    <property type="entry name" value="EF-hand domain containing 2"/>
    <property type="match status" value="1"/>
</dbReference>
<keyword evidence="6" id="KW-0969">Cilium</keyword>
<evidence type="ECO:0000313" key="12">
    <source>
        <dbReference type="EMBL" id="KAL0480787.1"/>
    </source>
</evidence>
<keyword evidence="2" id="KW-0963">Cytoplasm</keyword>
<evidence type="ECO:0000256" key="6">
    <source>
        <dbReference type="ARBA" id="ARBA00023069"/>
    </source>
</evidence>
<dbReference type="InterPro" id="IPR011992">
    <property type="entry name" value="EF-hand-dom_pair"/>
</dbReference>
<evidence type="ECO:0000256" key="5">
    <source>
        <dbReference type="ARBA" id="ARBA00022846"/>
    </source>
</evidence>
<evidence type="ECO:0000256" key="7">
    <source>
        <dbReference type="ARBA" id="ARBA00023212"/>
    </source>
</evidence>
<organism evidence="12 13">
    <name type="scientific">Acrasis kona</name>
    <dbReference type="NCBI Taxonomy" id="1008807"/>
    <lineage>
        <taxon>Eukaryota</taxon>
        <taxon>Discoba</taxon>
        <taxon>Heterolobosea</taxon>
        <taxon>Tetramitia</taxon>
        <taxon>Eutetramitia</taxon>
        <taxon>Acrasidae</taxon>
        <taxon>Acrasis</taxon>
    </lineage>
</organism>
<feature type="domain" description="DM10" evidence="11">
    <location>
        <begin position="268"/>
        <end position="375"/>
    </location>
</feature>
<proteinExistence type="predicted"/>
<dbReference type="Gene3D" id="1.10.238.10">
    <property type="entry name" value="EF-hand"/>
    <property type="match status" value="3"/>
</dbReference>
<dbReference type="GO" id="GO:0005509">
    <property type="term" value="F:calcium ion binding"/>
    <property type="evidence" value="ECO:0007669"/>
    <property type="project" value="InterPro"/>
</dbReference>
<evidence type="ECO:0000256" key="4">
    <source>
        <dbReference type="ARBA" id="ARBA00022837"/>
    </source>
</evidence>
<feature type="compositionally biased region" description="Low complexity" evidence="9">
    <location>
        <begin position="66"/>
        <end position="78"/>
    </location>
</feature>
<dbReference type="PROSITE" id="PS50222">
    <property type="entry name" value="EF_HAND_2"/>
    <property type="match status" value="2"/>
</dbReference>
<dbReference type="InterPro" id="IPR002048">
    <property type="entry name" value="EF_hand_dom"/>
</dbReference>
<dbReference type="PROSITE" id="PS00018">
    <property type="entry name" value="EF_HAND_1"/>
    <property type="match status" value="2"/>
</dbReference>
<feature type="region of interest" description="Disordered" evidence="9">
    <location>
        <begin position="1"/>
        <end position="25"/>
    </location>
</feature>
<keyword evidence="13" id="KW-1185">Reference proteome</keyword>
<dbReference type="FunFam" id="2.30.29.170:FF:000001">
    <property type="entry name" value="EF-hand domain containing 1"/>
    <property type="match status" value="1"/>
</dbReference>
<keyword evidence="3" id="KW-0677">Repeat</keyword>
<keyword evidence="4" id="KW-0106">Calcium</keyword>
<sequence>MYSSSSRQLPFLPGNTFEDPSMKDRHHKKQVFDYRNSLPIVNDFNVPVDQDELLSATEKLAQKLQSSSISPLSPSSDSETGEDGRPKWLSLDRKVLRFYTFFKEGVHESALENNRVRRCVLYYYLEDDTIHVSEPKQDNSGIPQGALIKRHRIPKPGVDREFYLLEDLNIGNEVTLYGKTFRIVGCDRFTKEFLGGIGIDISENDVEDFPQDQYTQGREELKKTMSPFNKLNPIDQDFKRYLEYSFKGRHTNPSKQQQASMQQFLKNDRKVLRFFCCWDDRENLYGDFRHFVLEYYLADDTTKISELNPPNSGRDPFPVFVKRQRIPKPKNSPNEPVTYYEETDLQIGNEIDVFSKKFLLRDCDDYTKEYFNKKYGITDFTPVPDPSRDVEKAATVKTQKVDPPPYNGYGTEEDSLGSWKYLVLKAPKKDVKKYMENDMNHLRFGARMETSAPEDQNRRFIVTFYLADDTVSIFEPTQRNSGIIGGKFLQRQRVKNPDGDYYKASDLFVGAIIFINSHRFLLHETDEHTVKYMESRPQVFAKADLEQVLHRLRENVLLKNSRLKDAFRAVDTDSSGKISLNEFRTVINKLQMNVSEQEVITIMRSFDSDGDGCLNYNEFSECIQPSDFRNPELDGRIVFKTNTDASHKQHLQNAEDESNNAVLEQRVFKMFMTKIENRRLLFQDTFRVLSDRSVDGMIGEPELKKAVCGNMQMNISDEEVAALARRFFPKNKKRISYIDFIKIVEGTSTYNLGK</sequence>
<dbReference type="FunFam" id="2.30.29.170:FF:000002">
    <property type="entry name" value="EF-hand domain (C-terminal) containing 1"/>
    <property type="match status" value="1"/>
</dbReference>
<protein>
    <submittedName>
        <fullName evidence="12">EF-hand domain-containing family member efhc2</fullName>
    </submittedName>
</protein>
<evidence type="ECO:0000256" key="1">
    <source>
        <dbReference type="ARBA" id="ARBA00004611"/>
    </source>
</evidence>
<keyword evidence="8" id="KW-0966">Cell projection</keyword>
<evidence type="ECO:0000313" key="13">
    <source>
        <dbReference type="Proteomes" id="UP001431209"/>
    </source>
</evidence>
<dbReference type="Pfam" id="PF13499">
    <property type="entry name" value="EF-hand_7"/>
    <property type="match status" value="1"/>
</dbReference>
<evidence type="ECO:0000259" key="10">
    <source>
        <dbReference type="PROSITE" id="PS50222"/>
    </source>
</evidence>
<evidence type="ECO:0000256" key="9">
    <source>
        <dbReference type="SAM" id="MobiDB-lite"/>
    </source>
</evidence>
<evidence type="ECO:0000256" key="3">
    <source>
        <dbReference type="ARBA" id="ARBA00022737"/>
    </source>
</evidence>
<gene>
    <name evidence="12" type="ORF">AKO1_006920</name>
</gene>
<dbReference type="SUPFAM" id="SSF47473">
    <property type="entry name" value="EF-hand"/>
    <property type="match status" value="1"/>
</dbReference>
<feature type="region of interest" description="Disordered" evidence="9">
    <location>
        <begin position="65"/>
        <end position="85"/>
    </location>
</feature>
<dbReference type="Pfam" id="PF06565">
    <property type="entry name" value="DM10_dom"/>
    <property type="match status" value="3"/>
</dbReference>
<dbReference type="InterPro" id="IPR018247">
    <property type="entry name" value="EF_Hand_1_Ca_BS"/>
</dbReference>
<dbReference type="SMART" id="SM00676">
    <property type="entry name" value="DM10"/>
    <property type="match status" value="3"/>
</dbReference>
<reference evidence="12 13" key="1">
    <citation type="submission" date="2024-03" db="EMBL/GenBank/DDBJ databases">
        <title>The Acrasis kona genome and developmental transcriptomes reveal deep origins of eukaryotic multicellular pathways.</title>
        <authorList>
            <person name="Sheikh S."/>
            <person name="Fu C.-J."/>
            <person name="Brown M.W."/>
            <person name="Baldauf S.L."/>
        </authorList>
    </citation>
    <scope>NUCLEOTIDE SEQUENCE [LARGE SCALE GENOMIC DNA]</scope>
    <source>
        <strain evidence="12 13">ATCC MYA-3509</strain>
    </source>
</reference>
<feature type="domain" description="EF-hand" evidence="10">
    <location>
        <begin position="558"/>
        <end position="593"/>
    </location>
</feature>
<name>A0AAW2YWW8_9EUKA</name>
<comment type="caution">
    <text evidence="12">The sequence shown here is derived from an EMBL/GenBank/DDBJ whole genome shotgun (WGS) entry which is preliminary data.</text>
</comment>
<dbReference type="Gene3D" id="2.30.29.170">
    <property type="match status" value="3"/>
</dbReference>
<evidence type="ECO:0000256" key="2">
    <source>
        <dbReference type="ARBA" id="ARBA00022490"/>
    </source>
</evidence>
<dbReference type="EMBL" id="JAOPGA020000687">
    <property type="protein sequence ID" value="KAL0480787.1"/>
    <property type="molecule type" value="Genomic_DNA"/>
</dbReference>